<protein>
    <submittedName>
        <fullName evidence="4">Glycogen debranching enzyme, putative</fullName>
    </submittedName>
</protein>
<dbReference type="InterPro" id="IPR012341">
    <property type="entry name" value="6hp_glycosidase-like_sf"/>
</dbReference>
<evidence type="ECO:0000313" key="6">
    <source>
        <dbReference type="Proteomes" id="UP000057043"/>
    </source>
</evidence>
<dbReference type="Proteomes" id="UP000057043">
    <property type="component" value="Unassembled WGS sequence"/>
</dbReference>
<reference evidence="4" key="1">
    <citation type="journal article" date="2015" name="MBio">
        <title>Genome-resolved metagenomic analysis reveals roles for candidate phyla and other microbial community members in biogeochemical transformations in oil reservoirs.</title>
        <authorList>
            <person name="Hu P."/>
            <person name="Tom L."/>
            <person name="Singh A."/>
            <person name="Thomas B.C."/>
            <person name="Baker B.J."/>
            <person name="Piceno Y.M."/>
            <person name="Andersen G.L."/>
            <person name="Banfield J.F."/>
        </authorList>
    </citation>
    <scope>NUCLEOTIDE SEQUENCE [LARGE SCALE GENOMIC DNA]</scope>
    <source>
        <strain evidence="4">56_747</strain>
    </source>
</reference>
<dbReference type="EMBL" id="LGFT01000027">
    <property type="protein sequence ID" value="KUK44361.1"/>
    <property type="molecule type" value="Genomic_DNA"/>
</dbReference>
<evidence type="ECO:0000313" key="3">
    <source>
        <dbReference type="EMBL" id="KUK44361.1"/>
    </source>
</evidence>
<dbReference type="InterPro" id="IPR010401">
    <property type="entry name" value="AGL/Gdb1"/>
</dbReference>
<dbReference type="Pfam" id="PF12439">
    <property type="entry name" value="GDE_N"/>
    <property type="match status" value="1"/>
</dbReference>
<name>A0A117MCT4_9EURY</name>
<feature type="domain" description="Glycogen debranching enzyme C-terminal" evidence="1">
    <location>
        <begin position="277"/>
        <end position="624"/>
    </location>
</feature>
<dbReference type="Proteomes" id="UP000053961">
    <property type="component" value="Unassembled WGS sequence"/>
</dbReference>
<sequence length="642" mass="72599">MTPDLSFHPKSYQEGTEREWLITNGIGGYASSTILGTNIRSYHGLLVAALDPPTERTLLLSSLDEELTSESGRYNLACHQYPGTLYPQGFRHLEEFRQDPIPTFLYRTEDGTSVEKKVFMAHGENTTVVRYDIEGSCLFKVVPLVNCRSFHVASRSPPMDQERMDLEGGGSGVRLRSWCDFVLVSDRARYVREGLWFNNLEYEAERQRGLAWREDAFSPGRFEVQVDGRLSFNIVASIERDSPEGAEELIIREEERIKRLEGNKKRDPRFRRLATRADQFLVRRGDGKSIIAGYHWFNDWGRDAMISLPGLLLTTRRFDDARAVLATFAGAMKDGLLPNDFGAKGYNTIDAALWFFWSVHKYCSYSRDAGLVRELYPAMRAIVERYSRETPGSFSDEDGLIASKPGLTWMDAKVGGEFVTPRAGKACEINALWYNALKVMEVFSQDLGEDWDGELAEKVGESYHKFWNPDSGCLFDLIDEKDASVRPNQVIAASLPFTPLDGDQIRGIVDLATEELLTPYGLRTLSPKDPAYVGRYEGGPAERDRAYHQGTIWPWLIGPYTTARMKSSHGSKKERDEARELLRPLMDLEGQIGVGTICEVFDGDEPYRPEGCISQAWSVGEVMRAWSEDVMGGAKRQKRDEV</sequence>
<evidence type="ECO:0000313" key="5">
    <source>
        <dbReference type="Proteomes" id="UP000053961"/>
    </source>
</evidence>
<dbReference type="NCBIfam" id="TIGR01561">
    <property type="entry name" value="gde_arch"/>
    <property type="match status" value="1"/>
</dbReference>
<dbReference type="SUPFAM" id="SSF48208">
    <property type="entry name" value="Six-hairpin glycosidases"/>
    <property type="match status" value="1"/>
</dbReference>
<dbReference type="GO" id="GO:0005980">
    <property type="term" value="P:glycogen catabolic process"/>
    <property type="evidence" value="ECO:0007669"/>
    <property type="project" value="InterPro"/>
</dbReference>
<comment type="caution">
    <text evidence="4">The sequence shown here is derived from an EMBL/GenBank/DDBJ whole genome shotgun (WGS) entry which is preliminary data.</text>
</comment>
<dbReference type="Gene3D" id="1.50.10.10">
    <property type="match status" value="1"/>
</dbReference>
<dbReference type="AlphaFoldDB" id="A0A117MCT4"/>
<organism evidence="4 5">
    <name type="scientific">Methanothrix harundinacea</name>
    <dbReference type="NCBI Taxonomy" id="301375"/>
    <lineage>
        <taxon>Archaea</taxon>
        <taxon>Methanobacteriati</taxon>
        <taxon>Methanobacteriota</taxon>
        <taxon>Stenosarchaea group</taxon>
        <taxon>Methanomicrobia</taxon>
        <taxon>Methanotrichales</taxon>
        <taxon>Methanotrichaceae</taxon>
        <taxon>Methanothrix</taxon>
    </lineage>
</organism>
<accession>A0A117MCT4</accession>
<proteinExistence type="predicted"/>
<feature type="domain" description="Glycogen debranching enzyme bacterial and archaeal type N-terminal" evidence="2">
    <location>
        <begin position="18"/>
        <end position="228"/>
    </location>
</feature>
<evidence type="ECO:0000259" key="2">
    <source>
        <dbReference type="Pfam" id="PF12439"/>
    </source>
</evidence>
<evidence type="ECO:0000313" key="4">
    <source>
        <dbReference type="EMBL" id="KUK96999.1"/>
    </source>
</evidence>
<dbReference type="InterPro" id="IPR008928">
    <property type="entry name" value="6-hairpin_glycosidase_sf"/>
</dbReference>
<dbReference type="InterPro" id="IPR024742">
    <property type="entry name" value="Glycogen_debranch_N"/>
</dbReference>
<dbReference type="PANTHER" id="PTHR10569">
    <property type="entry name" value="GLYCOGEN DEBRANCHING ENZYME"/>
    <property type="match status" value="1"/>
</dbReference>
<dbReference type="GO" id="GO:0004134">
    <property type="term" value="F:4-alpha-glucanotransferase activity"/>
    <property type="evidence" value="ECO:0007669"/>
    <property type="project" value="InterPro"/>
</dbReference>
<evidence type="ECO:0000259" key="1">
    <source>
        <dbReference type="Pfam" id="PF06202"/>
    </source>
</evidence>
<gene>
    <name evidence="3" type="ORF">XD72_1280</name>
    <name evidence="4" type="ORF">XE07_0771</name>
</gene>
<dbReference type="PATRIC" id="fig|301375.6.peg.1690"/>
<dbReference type="PANTHER" id="PTHR10569:SF2">
    <property type="entry name" value="GLYCOGEN DEBRANCHING ENZYME"/>
    <property type="match status" value="1"/>
</dbReference>
<dbReference type="InterPro" id="IPR006451">
    <property type="entry name" value="Glycogen_debranch_arc"/>
</dbReference>
<reference evidence="5 6" key="2">
    <citation type="journal article" date="2015" name="MBio">
        <title>Genome-Resolved Metagenomic Analysis Reveals Roles for Candidate Phyla and Other Microbial Community Members in Biogeochemical Transformations in Oil Reservoirs.</title>
        <authorList>
            <person name="Hu P."/>
            <person name="Tom L."/>
            <person name="Singh A."/>
            <person name="Thomas B.C."/>
            <person name="Baker B.J."/>
            <person name="Piceno Y.M."/>
            <person name="Andersen G.L."/>
            <person name="Banfield J.F."/>
        </authorList>
    </citation>
    <scope>NUCLEOTIDE SEQUENCE [LARGE SCALE GENOMIC DNA]</scope>
    <source>
        <strain evidence="3">57_489</strain>
    </source>
</reference>
<dbReference type="GO" id="GO:0004135">
    <property type="term" value="F:amylo-alpha-1,6-glucosidase activity"/>
    <property type="evidence" value="ECO:0007669"/>
    <property type="project" value="InterPro"/>
</dbReference>
<dbReference type="FunFam" id="1.50.10.10:FF:000073">
    <property type="entry name" value="Glycogen debranching enzyme, hypothetical (TreX-like)"/>
    <property type="match status" value="1"/>
</dbReference>
<dbReference type="InterPro" id="IPR032790">
    <property type="entry name" value="GDE_C"/>
</dbReference>
<dbReference type="Pfam" id="PF06202">
    <property type="entry name" value="GDE_C"/>
    <property type="match status" value="1"/>
</dbReference>
<dbReference type="EMBL" id="LGHB01000006">
    <property type="protein sequence ID" value="KUK96999.1"/>
    <property type="molecule type" value="Genomic_DNA"/>
</dbReference>